<dbReference type="PANTHER" id="PTHR30273">
    <property type="entry name" value="PERIPLASMIC SIGNAL SENSOR AND SIGMA FACTOR ACTIVATOR FECR-RELATED"/>
    <property type="match status" value="1"/>
</dbReference>
<reference evidence="4 5" key="1">
    <citation type="submission" date="2019-09" db="EMBL/GenBank/DDBJ databases">
        <title>Chitinophaga ginsengihumi sp. nov., isolated from soil of ginseng rhizosphere.</title>
        <authorList>
            <person name="Lee J."/>
        </authorList>
    </citation>
    <scope>NUCLEOTIDE SEQUENCE [LARGE SCALE GENOMIC DNA]</scope>
    <source>
        <strain evidence="4 5">BN140078</strain>
    </source>
</reference>
<name>A0A5B2W4U3_9BACT</name>
<proteinExistence type="predicted"/>
<dbReference type="PIRSF" id="PIRSF018266">
    <property type="entry name" value="FecR"/>
    <property type="match status" value="1"/>
</dbReference>
<dbReference type="InterPro" id="IPR006860">
    <property type="entry name" value="FecR"/>
</dbReference>
<dbReference type="InterPro" id="IPR012373">
    <property type="entry name" value="Ferrdict_sens_TM"/>
</dbReference>
<dbReference type="InterPro" id="IPR032508">
    <property type="entry name" value="FecR_C"/>
</dbReference>
<dbReference type="AlphaFoldDB" id="A0A5B2W4U3"/>
<reference evidence="4 5" key="2">
    <citation type="submission" date="2019-09" db="EMBL/GenBank/DDBJ databases">
        <authorList>
            <person name="Jin C."/>
        </authorList>
    </citation>
    <scope>NUCLEOTIDE SEQUENCE [LARGE SCALE GENOMIC DNA]</scope>
    <source>
        <strain evidence="4 5">BN140078</strain>
    </source>
</reference>
<evidence type="ECO:0000313" key="4">
    <source>
        <dbReference type="EMBL" id="KAA2245730.1"/>
    </source>
</evidence>
<evidence type="ECO:0000256" key="1">
    <source>
        <dbReference type="SAM" id="Phobius"/>
    </source>
</evidence>
<evidence type="ECO:0000259" key="3">
    <source>
        <dbReference type="Pfam" id="PF16344"/>
    </source>
</evidence>
<dbReference type="RefSeq" id="WP_149837120.1">
    <property type="nucleotide sequence ID" value="NZ_VUOC01000001.1"/>
</dbReference>
<gene>
    <name evidence="4" type="ORF">F0L74_07195</name>
</gene>
<dbReference type="PANTHER" id="PTHR30273:SF2">
    <property type="entry name" value="PROTEIN FECR"/>
    <property type="match status" value="1"/>
</dbReference>
<protein>
    <submittedName>
        <fullName evidence="4">DUF4974 domain-containing protein</fullName>
    </submittedName>
</protein>
<dbReference type="Pfam" id="PF16344">
    <property type="entry name" value="FecR_C"/>
    <property type="match status" value="1"/>
</dbReference>
<accession>A0A5B2W4U3</accession>
<dbReference type="EMBL" id="VUOC01000001">
    <property type="protein sequence ID" value="KAA2245730.1"/>
    <property type="molecule type" value="Genomic_DNA"/>
</dbReference>
<dbReference type="Pfam" id="PF04773">
    <property type="entry name" value="FecR"/>
    <property type="match status" value="1"/>
</dbReference>
<keyword evidence="5" id="KW-1185">Reference proteome</keyword>
<dbReference type="Gene3D" id="3.55.50.30">
    <property type="match status" value="1"/>
</dbReference>
<evidence type="ECO:0000259" key="2">
    <source>
        <dbReference type="Pfam" id="PF04773"/>
    </source>
</evidence>
<evidence type="ECO:0000313" key="5">
    <source>
        <dbReference type="Proteomes" id="UP000324611"/>
    </source>
</evidence>
<comment type="caution">
    <text evidence="4">The sequence shown here is derived from an EMBL/GenBank/DDBJ whole genome shotgun (WGS) entry which is preliminary data.</text>
</comment>
<keyword evidence="1" id="KW-1133">Transmembrane helix</keyword>
<dbReference type="GO" id="GO:0016989">
    <property type="term" value="F:sigma factor antagonist activity"/>
    <property type="evidence" value="ECO:0007669"/>
    <property type="project" value="TreeGrafter"/>
</dbReference>
<keyword evidence="1" id="KW-0472">Membrane</keyword>
<dbReference type="Gene3D" id="2.60.120.1440">
    <property type="match status" value="1"/>
</dbReference>
<feature type="domain" description="FecR protein" evidence="2">
    <location>
        <begin position="133"/>
        <end position="219"/>
    </location>
</feature>
<feature type="transmembrane region" description="Helical" evidence="1">
    <location>
        <begin position="91"/>
        <end position="110"/>
    </location>
</feature>
<dbReference type="Proteomes" id="UP000324611">
    <property type="component" value="Unassembled WGS sequence"/>
</dbReference>
<feature type="domain" description="Protein FecR C-terminal" evidence="3">
    <location>
        <begin position="265"/>
        <end position="328"/>
    </location>
</feature>
<sequence length="339" mass="37244">MQPDLIALLEKYLSGSLTETEQQLLAALLEEEGNQRILAALIDQQLELTGHEPPEYAPLKAASFRRLEAAMDRSEEVAPARAVSRWRRLRPFAVAASILLVLAAGLYLLAPRRVTSMPAPSEISYAQAVPYTRHIILPDSSTIILRANSTLQLGRNFNTKTREVVLIGEAYFDIRHSTGKPFIVHTGALKTTVLGTAFNIIAYAGARQVTVAVTKGKVKIEDHQKTVATLMPDCEMVYTLNDSTAAQQPVDAYSLVTSWTKKEVLFEAISFGSIADILSRRYGVTIRFRNNALKECHVRTAFKGTESLPEVLDLLCTAMNASYTINDSEGVMISGDGCN</sequence>
<keyword evidence="1" id="KW-0812">Transmembrane</keyword>
<organism evidence="4 5">
    <name type="scientific">Chitinophaga agrisoli</name>
    <dbReference type="NCBI Taxonomy" id="2607653"/>
    <lineage>
        <taxon>Bacteria</taxon>
        <taxon>Pseudomonadati</taxon>
        <taxon>Bacteroidota</taxon>
        <taxon>Chitinophagia</taxon>
        <taxon>Chitinophagales</taxon>
        <taxon>Chitinophagaceae</taxon>
        <taxon>Chitinophaga</taxon>
    </lineage>
</organism>